<dbReference type="SUPFAM" id="SSF52540">
    <property type="entry name" value="P-loop containing nucleoside triphosphate hydrolases"/>
    <property type="match status" value="1"/>
</dbReference>
<dbReference type="PANTHER" id="PTHR46743">
    <property type="entry name" value="TEICHOIC ACIDS EXPORT ATP-BINDING PROTEIN TAGH"/>
    <property type="match status" value="1"/>
</dbReference>
<accession>A0A0P6XQ48</accession>
<dbReference type="InterPro" id="IPR027417">
    <property type="entry name" value="P-loop_NTPase"/>
</dbReference>
<dbReference type="Gene3D" id="3.40.50.300">
    <property type="entry name" value="P-loop containing nucleotide triphosphate hydrolases"/>
    <property type="match status" value="1"/>
</dbReference>
<evidence type="ECO:0000313" key="6">
    <source>
        <dbReference type="EMBL" id="KPL78863.1"/>
    </source>
</evidence>
<dbReference type="Pfam" id="PF00005">
    <property type="entry name" value="ABC_tran"/>
    <property type="match status" value="1"/>
</dbReference>
<dbReference type="PROSITE" id="PS50893">
    <property type="entry name" value="ABC_TRANSPORTER_2"/>
    <property type="match status" value="1"/>
</dbReference>
<dbReference type="InterPro" id="IPR003439">
    <property type="entry name" value="ABC_transporter-like_ATP-bd"/>
</dbReference>
<comment type="similarity">
    <text evidence="1">Belongs to the ABC transporter superfamily.</text>
</comment>
<keyword evidence="4" id="KW-0067">ATP-binding</keyword>
<dbReference type="GO" id="GO:0016020">
    <property type="term" value="C:membrane"/>
    <property type="evidence" value="ECO:0007669"/>
    <property type="project" value="InterPro"/>
</dbReference>
<reference evidence="6 7" key="1">
    <citation type="submission" date="2015-07" db="EMBL/GenBank/DDBJ databases">
        <title>Genome sequence of Ornatilinea apprima DSM 23815.</title>
        <authorList>
            <person name="Hemp J."/>
            <person name="Ward L.M."/>
            <person name="Pace L.A."/>
            <person name="Fischer W.W."/>
        </authorList>
    </citation>
    <scope>NUCLEOTIDE SEQUENCE [LARGE SCALE GENOMIC DNA]</scope>
    <source>
        <strain evidence="6 7">P3M-1</strain>
    </source>
</reference>
<feature type="domain" description="ABC transporter" evidence="5">
    <location>
        <begin position="24"/>
        <end position="250"/>
    </location>
</feature>
<comment type="caution">
    <text evidence="6">The sequence shown here is derived from an EMBL/GenBank/DDBJ whole genome shotgun (WGS) entry which is preliminary data.</text>
</comment>
<evidence type="ECO:0000256" key="2">
    <source>
        <dbReference type="ARBA" id="ARBA00022448"/>
    </source>
</evidence>
<evidence type="ECO:0000256" key="4">
    <source>
        <dbReference type="ARBA" id="ARBA00022840"/>
    </source>
</evidence>
<keyword evidence="3" id="KW-0547">Nucleotide-binding</keyword>
<dbReference type="STRING" id="1134406.ADN00_06550"/>
<name>A0A0P6XQ48_9CHLR</name>
<dbReference type="PANTHER" id="PTHR46743:SF2">
    <property type="entry name" value="TEICHOIC ACIDS EXPORT ATP-BINDING PROTEIN TAGH"/>
    <property type="match status" value="1"/>
</dbReference>
<sequence length="251" mass="28116">MNAYINLEDVSLKFRIYRNPTPSLKESFINKVFKKDHRVDEVLEFYALKNISLNIKGGDRLGIVGLNGAGKSTMLKTIAGIYTPHQGRISMAGQVTPLMELGAGFHPEQTGRDNIYLNGALLGHSVKDMQKREKAIIEFSELGEFIDLPVKYYSSGMYIRLAFSIATMTEPDILIMDEILSAGDAHFKQKASEKIKQLINVSQIVVLVSHNLQQIEEICNHAIVLHKGEMVNQGDPKEMVSYYLTEIAKAK</sequence>
<keyword evidence="2" id="KW-0813">Transport</keyword>
<dbReference type="InterPro" id="IPR050683">
    <property type="entry name" value="Bact_Polysacc_Export_ATP-bd"/>
</dbReference>
<dbReference type="AlphaFoldDB" id="A0A0P6XQ48"/>
<dbReference type="GO" id="GO:0005524">
    <property type="term" value="F:ATP binding"/>
    <property type="evidence" value="ECO:0007669"/>
    <property type="project" value="UniProtKB-KW"/>
</dbReference>
<dbReference type="CDD" id="cd03220">
    <property type="entry name" value="ABC_KpsT_Wzt"/>
    <property type="match status" value="1"/>
</dbReference>
<dbReference type="GO" id="GO:0140359">
    <property type="term" value="F:ABC-type transporter activity"/>
    <property type="evidence" value="ECO:0007669"/>
    <property type="project" value="InterPro"/>
</dbReference>
<evidence type="ECO:0000256" key="1">
    <source>
        <dbReference type="ARBA" id="ARBA00005417"/>
    </source>
</evidence>
<proteinExistence type="inferred from homology"/>
<dbReference type="EMBL" id="LGCL01000016">
    <property type="protein sequence ID" value="KPL78863.1"/>
    <property type="molecule type" value="Genomic_DNA"/>
</dbReference>
<evidence type="ECO:0000313" key="7">
    <source>
        <dbReference type="Proteomes" id="UP000050417"/>
    </source>
</evidence>
<keyword evidence="7" id="KW-1185">Reference proteome</keyword>
<dbReference type="GO" id="GO:0016887">
    <property type="term" value="F:ATP hydrolysis activity"/>
    <property type="evidence" value="ECO:0007669"/>
    <property type="project" value="InterPro"/>
</dbReference>
<organism evidence="6 7">
    <name type="scientific">Ornatilinea apprima</name>
    <dbReference type="NCBI Taxonomy" id="1134406"/>
    <lineage>
        <taxon>Bacteria</taxon>
        <taxon>Bacillati</taxon>
        <taxon>Chloroflexota</taxon>
        <taxon>Anaerolineae</taxon>
        <taxon>Anaerolineales</taxon>
        <taxon>Anaerolineaceae</taxon>
        <taxon>Ornatilinea</taxon>
    </lineage>
</organism>
<dbReference type="OrthoDB" id="9778870at2"/>
<evidence type="ECO:0000256" key="3">
    <source>
        <dbReference type="ARBA" id="ARBA00022741"/>
    </source>
</evidence>
<protein>
    <recommendedName>
        <fullName evidence="5">ABC transporter domain-containing protein</fullName>
    </recommendedName>
</protein>
<dbReference type="SMART" id="SM00382">
    <property type="entry name" value="AAA"/>
    <property type="match status" value="1"/>
</dbReference>
<dbReference type="PATRIC" id="fig|1134406.4.peg.1814"/>
<dbReference type="InterPro" id="IPR003593">
    <property type="entry name" value="AAA+_ATPase"/>
</dbReference>
<dbReference type="InterPro" id="IPR015860">
    <property type="entry name" value="ABC_transpr_TagH-like"/>
</dbReference>
<evidence type="ECO:0000259" key="5">
    <source>
        <dbReference type="PROSITE" id="PS50893"/>
    </source>
</evidence>
<dbReference type="Proteomes" id="UP000050417">
    <property type="component" value="Unassembled WGS sequence"/>
</dbReference>
<gene>
    <name evidence="6" type="ORF">ADN00_06550</name>
</gene>